<dbReference type="NCBIfam" id="TIGR00149">
    <property type="entry name" value="TIGR00149_YjbQ"/>
    <property type="match status" value="1"/>
</dbReference>
<dbReference type="InterPro" id="IPR035917">
    <property type="entry name" value="YjbQ-like_sf"/>
</dbReference>
<dbReference type="PIRSF" id="PIRSF004681">
    <property type="entry name" value="UCP004681"/>
    <property type="match status" value="1"/>
</dbReference>
<dbReference type="RefSeq" id="WP_206645485.1">
    <property type="nucleotide sequence ID" value="NZ_CP071247.1"/>
</dbReference>
<dbReference type="Proteomes" id="UP000663555">
    <property type="component" value="Chromosome"/>
</dbReference>
<dbReference type="Pfam" id="PF01894">
    <property type="entry name" value="YjbQ"/>
    <property type="match status" value="1"/>
</dbReference>
<dbReference type="InterPro" id="IPR001602">
    <property type="entry name" value="UPF0047_YjbQ-like"/>
</dbReference>
<protein>
    <submittedName>
        <fullName evidence="2">YjbQ family protein</fullName>
    </submittedName>
</protein>
<evidence type="ECO:0000256" key="1">
    <source>
        <dbReference type="ARBA" id="ARBA00005534"/>
    </source>
</evidence>
<evidence type="ECO:0000313" key="3">
    <source>
        <dbReference type="Proteomes" id="UP000663555"/>
    </source>
</evidence>
<dbReference type="Gene3D" id="2.60.120.460">
    <property type="entry name" value="YjbQ-like"/>
    <property type="match status" value="1"/>
</dbReference>
<dbReference type="SUPFAM" id="SSF111038">
    <property type="entry name" value="YjbQ-like"/>
    <property type="match status" value="1"/>
</dbReference>
<sequence>MIWDQATIELSPMPRGFHLVTDDVLAQAPDLTCCEVGLLHLFIQHTSASLAVNENADPDVRGDLERHFNVMVPENAPHYAHVMEGPDDMPAHIKSILIGPSLTLPIHRGRLALGIWQGIYLCEHRDSAGGRRIVATLQGRR</sequence>
<organism evidence="2 3">
    <name type="scientific">Marinobacter salinisoli</name>
    <dbReference type="NCBI Taxonomy" id="2769486"/>
    <lineage>
        <taxon>Bacteria</taxon>
        <taxon>Pseudomonadati</taxon>
        <taxon>Pseudomonadota</taxon>
        <taxon>Gammaproteobacteria</taxon>
        <taxon>Pseudomonadales</taxon>
        <taxon>Marinobacteraceae</taxon>
        <taxon>Marinobacter</taxon>
    </lineage>
</organism>
<accession>A0ABX7N1L2</accession>
<name>A0ABX7N1L2_9GAMM</name>
<gene>
    <name evidence="2" type="ORF">LPB19_07740</name>
</gene>
<dbReference type="PANTHER" id="PTHR30615">
    <property type="entry name" value="UNCHARACTERIZED PROTEIN YJBQ-RELATED"/>
    <property type="match status" value="1"/>
</dbReference>
<dbReference type="PANTHER" id="PTHR30615:SF8">
    <property type="entry name" value="UPF0047 PROTEIN C4A8.02C"/>
    <property type="match status" value="1"/>
</dbReference>
<keyword evidence="3" id="KW-1185">Reference proteome</keyword>
<evidence type="ECO:0000313" key="2">
    <source>
        <dbReference type="EMBL" id="QSP96258.1"/>
    </source>
</evidence>
<reference evidence="2 3" key="1">
    <citation type="submission" date="2021-03" db="EMBL/GenBank/DDBJ databases">
        <title>Genome sequencing of Marinobacter sp. LPB0319.</title>
        <authorList>
            <person name="Kim J."/>
        </authorList>
    </citation>
    <scope>NUCLEOTIDE SEQUENCE [LARGE SCALE GENOMIC DNA]</scope>
    <source>
        <strain evidence="2 3">LPB0319</strain>
    </source>
</reference>
<dbReference type="EMBL" id="CP071247">
    <property type="protein sequence ID" value="QSP96258.1"/>
    <property type="molecule type" value="Genomic_DNA"/>
</dbReference>
<proteinExistence type="inferred from homology"/>
<comment type="similarity">
    <text evidence="1">Belongs to the UPF0047 family.</text>
</comment>